<keyword evidence="4" id="KW-1185">Reference proteome</keyword>
<dbReference type="OrthoDB" id="4590138at2759"/>
<reference evidence="3" key="1">
    <citation type="submission" date="2020-10" db="EMBL/GenBank/DDBJ databases">
        <title>Unveiling of a novel bifunctional photoreceptor, Dualchrome1, isolated from a cosmopolitan green alga.</title>
        <authorList>
            <person name="Suzuki S."/>
            <person name="Kawachi M."/>
        </authorList>
    </citation>
    <scope>NUCLEOTIDE SEQUENCE</scope>
    <source>
        <strain evidence="3">NIES 2893</strain>
    </source>
</reference>
<evidence type="ECO:0000256" key="1">
    <source>
        <dbReference type="SAM" id="MobiDB-lite"/>
    </source>
</evidence>
<accession>A0A830HDQ9</accession>
<evidence type="ECO:0000313" key="3">
    <source>
        <dbReference type="EMBL" id="GHP04878.1"/>
    </source>
</evidence>
<evidence type="ECO:0000256" key="2">
    <source>
        <dbReference type="SAM" id="SignalP"/>
    </source>
</evidence>
<feature type="region of interest" description="Disordered" evidence="1">
    <location>
        <begin position="39"/>
        <end position="60"/>
    </location>
</feature>
<sequence length="140" mass="15203">MRRRIGIRSASSIRLLLCLCAVNFAIASVRATANTHSDEQGEAVEALPEAASTNSADSSVHKLKLGERTAFADIGPLVIQKDGTAKRIANWDTLTDHERKATLRIVGKRNRERIAELQNQGLDGVEGPNGRVNFVGNDEL</sequence>
<keyword evidence="2" id="KW-0732">Signal</keyword>
<evidence type="ECO:0000313" key="4">
    <source>
        <dbReference type="Proteomes" id="UP000660262"/>
    </source>
</evidence>
<dbReference type="PANTHER" id="PTHR39474">
    <property type="entry name" value="UNNAMED PRODUCT"/>
    <property type="match status" value="1"/>
</dbReference>
<evidence type="ECO:0008006" key="5">
    <source>
        <dbReference type="Google" id="ProtNLM"/>
    </source>
</evidence>
<dbReference type="PANTHER" id="PTHR39474:SF1">
    <property type="entry name" value="FUNGAL SPECIFIC TRANSCRIPTION FACTOR"/>
    <property type="match status" value="1"/>
</dbReference>
<name>A0A830HDQ9_9CHLO</name>
<dbReference type="EMBL" id="BNJQ01000008">
    <property type="protein sequence ID" value="GHP04878.1"/>
    <property type="molecule type" value="Genomic_DNA"/>
</dbReference>
<dbReference type="AlphaFoldDB" id="A0A830HDQ9"/>
<organism evidence="3 4">
    <name type="scientific">Pycnococcus provasolii</name>
    <dbReference type="NCBI Taxonomy" id="41880"/>
    <lineage>
        <taxon>Eukaryota</taxon>
        <taxon>Viridiplantae</taxon>
        <taxon>Chlorophyta</taxon>
        <taxon>Pseudoscourfieldiophyceae</taxon>
        <taxon>Pseudoscourfieldiales</taxon>
        <taxon>Pycnococcaceae</taxon>
        <taxon>Pycnococcus</taxon>
    </lineage>
</organism>
<gene>
    <name evidence="3" type="ORF">PPROV_000363000</name>
</gene>
<dbReference type="Proteomes" id="UP000660262">
    <property type="component" value="Unassembled WGS sequence"/>
</dbReference>
<protein>
    <recommendedName>
        <fullName evidence="5">RxLR effector protein</fullName>
    </recommendedName>
</protein>
<comment type="caution">
    <text evidence="3">The sequence shown here is derived from an EMBL/GenBank/DDBJ whole genome shotgun (WGS) entry which is preliminary data.</text>
</comment>
<feature type="chain" id="PRO_5032281511" description="RxLR effector protein" evidence="2">
    <location>
        <begin position="32"/>
        <end position="140"/>
    </location>
</feature>
<feature type="signal peptide" evidence="2">
    <location>
        <begin position="1"/>
        <end position="31"/>
    </location>
</feature>
<proteinExistence type="predicted"/>